<protein>
    <submittedName>
        <fullName evidence="1">Uncharacterized protein</fullName>
    </submittedName>
</protein>
<organism evidence="1 2">
    <name type="scientific">Asaia bogorensis</name>
    <dbReference type="NCBI Taxonomy" id="91915"/>
    <lineage>
        <taxon>Bacteria</taxon>
        <taxon>Pseudomonadati</taxon>
        <taxon>Pseudomonadota</taxon>
        <taxon>Alphaproteobacteria</taxon>
        <taxon>Acetobacterales</taxon>
        <taxon>Acetobacteraceae</taxon>
        <taxon>Asaia</taxon>
    </lineage>
</organism>
<dbReference type="EMBL" id="CBLX010000011">
    <property type="protein sequence ID" value="CDG39724.1"/>
    <property type="molecule type" value="Genomic_DNA"/>
</dbReference>
<name>A0A060QF55_9PROT</name>
<proteinExistence type="predicted"/>
<dbReference type="AlphaFoldDB" id="A0A060QF55"/>
<evidence type="ECO:0000313" key="1">
    <source>
        <dbReference type="EMBL" id="CDG39724.1"/>
    </source>
</evidence>
<sequence>MSVGASRRRRQILRAGRCMVLSRADLSESLTVLGYAPPPQAAQLDEGASKAPFIAQITADETSRSGYRPRLRDTLRDGSKTYTLTDASPVYDRGTLCGWTLIASGGS</sequence>
<dbReference type="RefSeq" id="WP_035444115.1">
    <property type="nucleotide sequence ID" value="NZ_CBLX010000011.1"/>
</dbReference>
<reference evidence="1 2" key="1">
    <citation type="journal article" date="2014" name="Genome Biol. Evol.">
        <title>Acetic acid bacteria genomes reveal functional traits for adaptation to life in insect guts.</title>
        <authorList>
            <person name="Chouaia B."/>
            <person name="Gaiarsa S."/>
            <person name="Crotti E."/>
            <person name="Comandatore F."/>
            <person name="Degli Esposti M."/>
            <person name="Ricci I."/>
            <person name="Alma A."/>
            <person name="Favia G."/>
            <person name="Bandi C."/>
            <person name="Daffonchio D."/>
        </authorList>
    </citation>
    <scope>NUCLEOTIDE SEQUENCE [LARGE SCALE GENOMIC DNA]</scope>
    <source>
        <strain evidence="1 2">SF2.1</strain>
    </source>
</reference>
<comment type="caution">
    <text evidence="1">The sequence shown here is derived from an EMBL/GenBank/DDBJ whole genome shotgun (WGS) entry which is preliminary data.</text>
</comment>
<reference evidence="1 2" key="2">
    <citation type="journal article" date="2014" name="PLoS ONE">
        <title>Evolution of mitochondria reconstructed from the energy metabolism of living bacteria.</title>
        <authorList>
            <person name="Degli Esposti M."/>
            <person name="Chouaia B."/>
            <person name="Comandatore F."/>
            <person name="Crotti E."/>
            <person name="Sassera D."/>
            <person name="Lievens P.M."/>
            <person name="Daffonchio D."/>
            <person name="Bandi C."/>
        </authorList>
    </citation>
    <scope>NUCLEOTIDE SEQUENCE [LARGE SCALE GENOMIC DNA]</scope>
    <source>
        <strain evidence="1 2">SF2.1</strain>
    </source>
</reference>
<dbReference type="Proteomes" id="UP000027583">
    <property type="component" value="Unassembled WGS sequence"/>
</dbReference>
<accession>A0A060QF55</accession>
<gene>
    <name evidence="1" type="ORF">ASAP_1679</name>
</gene>
<evidence type="ECO:0000313" key="2">
    <source>
        <dbReference type="Proteomes" id="UP000027583"/>
    </source>
</evidence>